<evidence type="ECO:0000313" key="1">
    <source>
        <dbReference type="EMBL" id="CAP46906.1"/>
    </source>
</evidence>
<dbReference type="RefSeq" id="YP_009666024.1">
    <property type="nucleotide sequence ID" value="NC_043412.1"/>
</dbReference>
<evidence type="ECO:0000313" key="2">
    <source>
        <dbReference type="Proteomes" id="UP000240629"/>
    </source>
</evidence>
<accession>A9JQJ8</accession>
<sequence length="143" mass="16177">DSKPSSLLPGDIKELEALCDLLCFLKVDFCNRGLPTEISSGIVNPIINEVRKTGRQEEQRARRYNGTSRSAIKRRSSILGHCRKCGKLSHEGACSANQTRSNSEFYEIIHMGTNRWLTENVRYMRKGSYVRDATLSLINRASQ</sequence>
<dbReference type="GeneID" id="40526198"/>
<proteinExistence type="predicted"/>
<dbReference type="Proteomes" id="UP000240629">
    <property type="component" value="Segment"/>
</dbReference>
<protein>
    <submittedName>
        <fullName evidence="1">Uncharacterized protein</fullName>
    </submittedName>
</protein>
<organism evidence="1 2">
    <name type="scientific">Phlomis mottle virus</name>
    <dbReference type="NCBI Taxonomy" id="487095"/>
    <lineage>
        <taxon>Viruses</taxon>
        <taxon>Riboviria</taxon>
        <taxon>Orthornavirae</taxon>
        <taxon>Kitrinoviricota</taxon>
        <taxon>Alsuviricetes</taxon>
        <taxon>Tymovirales</taxon>
        <taxon>Betaflexiviridae</taxon>
        <taxon>Trivirinae</taxon>
        <taxon>Trichovirus</taxon>
        <taxon>Trichovirus phlomis</taxon>
    </lineage>
</organism>
<reference evidence="1 2" key="1">
    <citation type="submission" date="2007-11" db="EMBL/GenBank/DDBJ databases">
        <title>Molecular analysis of Phlomis mottle virus.</title>
        <authorList>
            <person name="Saldarelli P."/>
            <person name="Boscia D."/>
            <person name="De Stradis A."/>
            <person name="Vovlas M."/>
            <person name="Martelli G.P."/>
        </authorList>
    </citation>
    <scope>NUCLEOTIDE SEQUENCE [LARGE SCALE GENOMIC DNA]</scope>
</reference>
<dbReference type="InterPro" id="IPR008891">
    <property type="entry name" value="Viral_NABP"/>
</dbReference>
<name>A9JQJ8_9VIRU</name>
<dbReference type="KEGG" id="vg:40526198"/>
<keyword evidence="2" id="KW-1185">Reference proteome</keyword>
<dbReference type="Pfam" id="PF05515">
    <property type="entry name" value="Viral_NABP"/>
    <property type="match status" value="1"/>
</dbReference>
<feature type="non-terminal residue" evidence="1">
    <location>
        <position position="1"/>
    </location>
</feature>
<dbReference type="EMBL" id="AM920542">
    <property type="protein sequence ID" value="CAP46906.1"/>
    <property type="molecule type" value="Genomic_RNA"/>
</dbReference>